<feature type="signal peptide" evidence="1">
    <location>
        <begin position="1"/>
        <end position="22"/>
    </location>
</feature>
<dbReference type="HOGENOM" id="CLU_009551_0_0_1"/>
<accession>U9SKL0</accession>
<feature type="chain" id="PRO_5004690430" evidence="1">
    <location>
        <begin position="23"/>
        <end position="316"/>
    </location>
</feature>
<evidence type="ECO:0000256" key="1">
    <source>
        <dbReference type="SAM" id="SignalP"/>
    </source>
</evidence>
<dbReference type="VEuPathDB" id="FungiDB:RhiirFUN_004261"/>
<dbReference type="EMBL" id="KI300467">
    <property type="protein sequence ID" value="ERZ96434.1"/>
    <property type="molecule type" value="Genomic_DNA"/>
</dbReference>
<evidence type="ECO:0000313" key="2">
    <source>
        <dbReference type="EMBL" id="ERZ96434.1"/>
    </source>
</evidence>
<sequence>MFNLKVLITFICLISIVSSVSSQYISSRNILSQNASSQDISPQDISFIYKEPIDGLKLYTTLLTHDYLMIWMAFEDEDPECMLPYFHLRIINKITGQTNYIDLNYTLPAEAVCPINIDFLPVANNYILLYYAKTTNGIKGKHGMIINYSGEIMSEIYLGNADGYVALSNEGFINIEKPDEKGISAWHWYSSPNIETGEVVEHNSGEFHVPNLPSYTLVDSLNFNLLDGGFGFLYILKYDETKGSPVTKDPNLQYWRIYVSFLKVKTDLPTKPSLLYETTQKLNNITLKSCTLTYYHAEGYICVMTLNNTITNNNNS</sequence>
<dbReference type="AlphaFoldDB" id="U9SKL0"/>
<name>U9SKL0_RHIID</name>
<reference evidence="2" key="1">
    <citation type="submission" date="2013-07" db="EMBL/GenBank/DDBJ databases">
        <title>The genome of an arbuscular mycorrhizal fungus provides insights into the evolution of the oldest plant symbiosis.</title>
        <authorList>
            <consortium name="DOE Joint Genome Institute"/>
            <person name="Tisserant E."/>
            <person name="Malbreil M."/>
            <person name="Kuo A."/>
            <person name="Kohler A."/>
            <person name="Symeonidi A."/>
            <person name="Balestrini R."/>
            <person name="Charron P."/>
            <person name="Duensing N."/>
            <person name="Frei-dit-Frey N."/>
            <person name="Gianinazzi-Pearson V."/>
            <person name="Gilbert B."/>
            <person name="Handa Y."/>
            <person name="Hijri M."/>
            <person name="Kaul R."/>
            <person name="Kawaguchi M."/>
            <person name="Krajinski F."/>
            <person name="Lammers P."/>
            <person name="Lapierre D."/>
            <person name="Masclaux F.G."/>
            <person name="Murat C."/>
            <person name="Morin E."/>
            <person name="Ndikumana S."/>
            <person name="Pagni M."/>
            <person name="Petitpierre D."/>
            <person name="Requena N."/>
            <person name="Rosikiewicz P."/>
            <person name="Riley R."/>
            <person name="Saito K."/>
            <person name="San Clemente H."/>
            <person name="Shapiro H."/>
            <person name="van Tuinen D."/>
            <person name="Becard G."/>
            <person name="Bonfante P."/>
            <person name="Paszkowski U."/>
            <person name="Shachar-Hill Y."/>
            <person name="Young J.P."/>
            <person name="Sanders I.R."/>
            <person name="Henrissat B."/>
            <person name="Rensing S.A."/>
            <person name="Grigoriev I.V."/>
            <person name="Corradi N."/>
            <person name="Roux C."/>
            <person name="Martin F."/>
        </authorList>
    </citation>
    <scope>NUCLEOTIDE SEQUENCE</scope>
    <source>
        <strain evidence="2">DAOM 197198</strain>
    </source>
</reference>
<keyword evidence="1" id="KW-0732">Signal</keyword>
<organism evidence="2">
    <name type="scientific">Rhizophagus irregularis (strain DAOM 181602 / DAOM 197198 / MUCL 43194)</name>
    <name type="common">Arbuscular mycorrhizal fungus</name>
    <name type="synonym">Glomus intraradices</name>
    <dbReference type="NCBI Taxonomy" id="747089"/>
    <lineage>
        <taxon>Eukaryota</taxon>
        <taxon>Fungi</taxon>
        <taxon>Fungi incertae sedis</taxon>
        <taxon>Mucoromycota</taxon>
        <taxon>Glomeromycotina</taxon>
        <taxon>Glomeromycetes</taxon>
        <taxon>Glomerales</taxon>
        <taxon>Glomeraceae</taxon>
        <taxon>Rhizophagus</taxon>
    </lineage>
</organism>
<proteinExistence type="predicted"/>
<gene>
    <name evidence="2" type="ORF">GLOINDRAFT_12636</name>
</gene>
<protein>
    <submittedName>
        <fullName evidence="2">Uncharacterized protein</fullName>
    </submittedName>
</protein>